<comment type="similarity">
    <text evidence="3">Belongs to the aldehyde dehydrogenase family.</text>
</comment>
<feature type="domain" description="Aldehyde dehydrogenase" evidence="4">
    <location>
        <begin position="20"/>
        <end position="480"/>
    </location>
</feature>
<dbReference type="InterPro" id="IPR016161">
    <property type="entry name" value="Ald_DH/histidinol_DH"/>
</dbReference>
<evidence type="ECO:0000259" key="4">
    <source>
        <dbReference type="Pfam" id="PF00171"/>
    </source>
</evidence>
<dbReference type="InterPro" id="IPR016162">
    <property type="entry name" value="Ald_DH_N"/>
</dbReference>
<evidence type="ECO:0000313" key="5">
    <source>
        <dbReference type="EMBL" id="MCP1387723.1"/>
    </source>
</evidence>
<organism evidence="5 6">
    <name type="scientific">Corynebacterium stercoris</name>
    <dbReference type="NCBI Taxonomy" id="2943490"/>
    <lineage>
        <taxon>Bacteria</taxon>
        <taxon>Bacillati</taxon>
        <taxon>Actinomycetota</taxon>
        <taxon>Actinomycetes</taxon>
        <taxon>Mycobacteriales</taxon>
        <taxon>Corynebacteriaceae</taxon>
        <taxon>Corynebacterium</taxon>
    </lineage>
</organism>
<protein>
    <submittedName>
        <fullName evidence="5">NAD-dependent succinate-semialdehyde dehydrogenase</fullName>
    </submittedName>
</protein>
<dbReference type="InterPro" id="IPR015590">
    <property type="entry name" value="Aldehyde_DH_dom"/>
</dbReference>
<dbReference type="PROSITE" id="PS00687">
    <property type="entry name" value="ALDEHYDE_DEHYDR_GLU"/>
    <property type="match status" value="1"/>
</dbReference>
<accession>A0ABT1G3Y2</accession>
<gene>
    <name evidence="5" type="ORF">M5J20_05905</name>
</gene>
<dbReference type="RefSeq" id="WP_253577506.1">
    <property type="nucleotide sequence ID" value="NZ_JAMFTQ010000005.1"/>
</dbReference>
<dbReference type="Proteomes" id="UP001204000">
    <property type="component" value="Unassembled WGS sequence"/>
</dbReference>
<evidence type="ECO:0000313" key="6">
    <source>
        <dbReference type="Proteomes" id="UP001204000"/>
    </source>
</evidence>
<sequence>MNTQQLLDKVEKRLFIGGEWVDGAAGETYEVHNPATGELLVEMASGTKDDAIRALDAAHAARREWERTAPRTRAEILRKGYDLVKERKDEFAALMTLEMGKSLTEAKGEVDYGADYLLWFSEEANHFYGDTNHYPAKPNRMLTVRKPVGPCLLITPWNFPLSMATRKIAPALAAGNTVVIKPAKLTPLTMQYFVQTMVEAGVPDGVINIVSAKSASDVSGPIMSDPRCRKVSFTGSTPVGSTLMEQAAEHILRISLELGGNAPAIVFADADIDLAVEGVKAAKMRNIGEACTAANRILVHESVVDEFAEKFAAAVSAMKVGNGLDDGVEVGPLVEPSAVDRMEELVADAVAKGGEILTGGKRIDGPGNFFEPTVIRGASRDARVFTEEIFGPIAPIFTFATEEEAWEMANDTEYGLASYVFSEDPDMLWRASDNLEFGLLGFNSGVVSDASVPFGGVKASGMGREGSRDGMLEYTEVQMIGVRDPYTKN</sequence>
<comment type="caution">
    <text evidence="5">The sequence shown here is derived from an EMBL/GenBank/DDBJ whole genome shotgun (WGS) entry which is preliminary data.</text>
</comment>
<dbReference type="Pfam" id="PF00171">
    <property type="entry name" value="Aldedh"/>
    <property type="match status" value="1"/>
</dbReference>
<dbReference type="PANTHER" id="PTHR43353">
    <property type="entry name" value="SUCCINATE-SEMIALDEHYDE DEHYDROGENASE, MITOCHONDRIAL"/>
    <property type="match status" value="1"/>
</dbReference>
<evidence type="ECO:0000256" key="3">
    <source>
        <dbReference type="RuleBase" id="RU003345"/>
    </source>
</evidence>
<keyword evidence="1 3" id="KW-0560">Oxidoreductase</keyword>
<dbReference type="SUPFAM" id="SSF53720">
    <property type="entry name" value="ALDH-like"/>
    <property type="match status" value="1"/>
</dbReference>
<feature type="active site" evidence="2">
    <location>
        <position position="257"/>
    </location>
</feature>
<dbReference type="InterPro" id="IPR050740">
    <property type="entry name" value="Aldehyde_DH_Superfamily"/>
</dbReference>
<evidence type="ECO:0000256" key="1">
    <source>
        <dbReference type="ARBA" id="ARBA00023002"/>
    </source>
</evidence>
<dbReference type="InterPro" id="IPR016163">
    <property type="entry name" value="Ald_DH_C"/>
</dbReference>
<dbReference type="EMBL" id="JAMFTQ010000005">
    <property type="protein sequence ID" value="MCP1387723.1"/>
    <property type="molecule type" value="Genomic_DNA"/>
</dbReference>
<dbReference type="PANTHER" id="PTHR43353:SF5">
    <property type="entry name" value="SUCCINATE-SEMIALDEHYDE DEHYDROGENASE, MITOCHONDRIAL"/>
    <property type="match status" value="1"/>
</dbReference>
<reference evidence="5" key="1">
    <citation type="submission" date="2022-05" db="EMBL/GenBank/DDBJ databases">
        <title>Corynebacterium sp. TA-R-1 sp. nov., isolated from human feces.</title>
        <authorList>
            <person name="Shamsuzzaman M."/>
            <person name="Dahal R.H."/>
        </authorList>
    </citation>
    <scope>NUCLEOTIDE SEQUENCE</scope>
    <source>
        <strain evidence="5">TA-R-1</strain>
    </source>
</reference>
<dbReference type="Gene3D" id="3.40.309.10">
    <property type="entry name" value="Aldehyde Dehydrogenase, Chain A, domain 2"/>
    <property type="match status" value="1"/>
</dbReference>
<evidence type="ECO:0000256" key="2">
    <source>
        <dbReference type="PROSITE-ProRule" id="PRU10007"/>
    </source>
</evidence>
<keyword evidence="6" id="KW-1185">Reference proteome</keyword>
<proteinExistence type="inferred from homology"/>
<name>A0ABT1G3Y2_9CORY</name>
<dbReference type="InterPro" id="IPR029510">
    <property type="entry name" value="Ald_DH_CS_GLU"/>
</dbReference>
<dbReference type="CDD" id="cd07103">
    <property type="entry name" value="ALDH_F5_SSADH_GabD"/>
    <property type="match status" value="1"/>
</dbReference>
<dbReference type="Gene3D" id="3.40.605.10">
    <property type="entry name" value="Aldehyde Dehydrogenase, Chain A, domain 1"/>
    <property type="match status" value="1"/>
</dbReference>